<proteinExistence type="predicted"/>
<sequence>MAEAEVWPVNENAVHNNNNNVEEDEWGVPEDEEPKRINRVKKHMPDHEGSEGRVKSAEGKEPRRGNKDDGAEWMNDNDEPSSGRRERPDKGADRDRAERRDRTTHDRDRGDGRRDDRNQMDRRDRGDGRRDRGEPKSREYGDRGDYRNDRYRKDNSRRGSRDRGDSGYQGRDRGQVMG</sequence>
<feature type="compositionally biased region" description="Basic and acidic residues" evidence="1">
    <location>
        <begin position="81"/>
        <end position="178"/>
    </location>
</feature>
<feature type="compositionally biased region" description="Acidic residues" evidence="1">
    <location>
        <begin position="21"/>
        <end position="32"/>
    </location>
</feature>
<keyword evidence="3" id="KW-1185">Reference proteome</keyword>
<evidence type="ECO:0000313" key="3">
    <source>
        <dbReference type="Proteomes" id="UP001158576"/>
    </source>
</evidence>
<reference evidence="2 3" key="1">
    <citation type="submission" date="2021-04" db="EMBL/GenBank/DDBJ databases">
        <authorList>
            <person name="Bliznina A."/>
        </authorList>
    </citation>
    <scope>NUCLEOTIDE SEQUENCE [LARGE SCALE GENOMIC DNA]</scope>
</reference>
<dbReference type="Proteomes" id="UP001158576">
    <property type="component" value="Chromosome XSR"/>
</dbReference>
<feature type="region of interest" description="Disordered" evidence="1">
    <location>
        <begin position="1"/>
        <end position="178"/>
    </location>
</feature>
<name>A0ABN7SHA2_OIKDI</name>
<accession>A0ABN7SHA2</accession>
<feature type="compositionally biased region" description="Basic and acidic residues" evidence="1">
    <location>
        <begin position="43"/>
        <end position="70"/>
    </location>
</feature>
<gene>
    <name evidence="2" type="ORF">OKIOD_LOCUS7792</name>
</gene>
<protein>
    <submittedName>
        <fullName evidence="2">Oidioi.mRNA.OKI2018_I69.XSR.g16234.t2.cds</fullName>
    </submittedName>
</protein>
<evidence type="ECO:0000256" key="1">
    <source>
        <dbReference type="SAM" id="MobiDB-lite"/>
    </source>
</evidence>
<organism evidence="2 3">
    <name type="scientific">Oikopleura dioica</name>
    <name type="common">Tunicate</name>
    <dbReference type="NCBI Taxonomy" id="34765"/>
    <lineage>
        <taxon>Eukaryota</taxon>
        <taxon>Metazoa</taxon>
        <taxon>Chordata</taxon>
        <taxon>Tunicata</taxon>
        <taxon>Appendicularia</taxon>
        <taxon>Copelata</taxon>
        <taxon>Oikopleuridae</taxon>
        <taxon>Oikopleura</taxon>
    </lineage>
</organism>
<feature type="compositionally biased region" description="Low complexity" evidence="1">
    <location>
        <begin position="9"/>
        <end position="20"/>
    </location>
</feature>
<evidence type="ECO:0000313" key="2">
    <source>
        <dbReference type="EMBL" id="CAG5099082.1"/>
    </source>
</evidence>
<dbReference type="EMBL" id="OU015569">
    <property type="protein sequence ID" value="CAG5099082.1"/>
    <property type="molecule type" value="Genomic_DNA"/>
</dbReference>